<keyword evidence="1" id="KW-0479">Metal-binding</keyword>
<evidence type="ECO:0000259" key="4">
    <source>
        <dbReference type="PROSITE" id="PS50157"/>
    </source>
</evidence>
<dbReference type="InterPro" id="IPR013087">
    <property type="entry name" value="Znf_C2H2_type"/>
</dbReference>
<sequence length="1659" mass="189690">MDRKISRDSARITNGQPAVIADFPYLVAMIDVAEEDLSGGGSIIGLHWSLISSSLYRQWHTISFDKSSWWFNKSWFRWNNFFVQQYWNHPLYGAPGNARSLEYDIVILRTQPDSPIQGTHVSHVALPPNCPTGNCCNICGGTSGRIETGASSQTLNQLVAPVHDFDDCNRIWGRIGPVFFCKSVSMAVILVESFLLNKIPNSLIINDWANIIRERGNYLYRLGVKRAVDDDIDARGFVEISAIWDERTPKQENVLYLRQNLRVKFETSHTAAVENGNFIELAHYRQSFGDISIRDTLPQYLENRNHAIIFSERQGHYHAADDLQEFVGENERWSLHFLEIIQDGQIDFVLKEVTTKKLEIVDISSNSDEEDDFETIDLISDCSDEEDESIDVDQAESDQGTNEKVDKYHPDAIWASSIDLVEGADDIRDKVENYWFERFFERSREMPMPALENENKCIVEQCGLVASDRRMCSFHRSISFTLANITKGRLCPVENCNRRLSLGMKFCHTHKRIKAKDDGVEITDAMIENYAEDARIIGAEIAEELAEETKKNPKQRKYIGMSCKDLKERLRNHEHKDYSSCRILREFDNLWLLRDVEFETIRQYSALVGTKYLRNVVAGGIYYNHIMNQSGILYVLNFDNEVDPNPDIKGPNQNFDVQDCSKILMRKFGYAIRDSPTEKAYKGNGQYKCDKCNYSTDTKDYLCLHKNRKHGIITRECSACGKTSNSKRDHERHAKSIHGKVVPLNFLCLYSNCELKGFHAIGKSAHFIPDFTPLSKGIIAITLHRCKVLKLNKDDLKPYPKLVYLLLLKNKLRVIEKDVFKYTPDLKYIDIGFNMIKEIVPGAFDNLKNLNELHLLTNECIQKEASDRTAVVKFIEELKEKCIVKYRATVIGRKREEEHRRKRREKTSLWVTFGITFGTCVFTMSTVVGIYFCKKCSLLDKLIPNLLGLSIQNSKLKEITQNDLKQFPKMQHLFIIKNQLAVLENDLLKFNPELIYINFKENLIKTIDSKLFDGLTKLNKIVLLKIECVDKEGAETEGIKEIIDAVKDKCAPQFYNFIIFVLFTNYIINELTGRSQERLPIAINHNNELITGDRKIANIFQSKFLQIVGATSAPLLRFSIYNKQANSCSSIFNFKTIKKSSMIIAINNLQSKKSTGIDRINSTLIKCSSNNVASHLTNIFNKMVKDSIYPSQLKTSLVIPIHKSGNRLATENYRPISLLSDFDKIFESLIYDQLNSYLSTNDLLDKYQFGFVAGKGCLDAVCSLLNFISTHVDKGTSVLVISLDIAKAFDSVNHELLLTKLKLIGISDKSIDLLRSFLTERIQIVSYNGLLSKPGLITKGVPQGSKLGPLLFNLLINDLRDITSHSKLFKYADDVIMALPLSNHLEKDAKVNVKMLLNDINSLAEFYSNNDLNINRSKSKALIIGNILDHELIHYLNENDIENCEKIKYLGLLIDCKLKFLPQVENIARSMTQGIAALRHMSDNTNIRNMIIFYHAHIQSHLMFCTFILLRCRSIDINRLQTIQNSALKIIFKLPRLYHTQDLFSEHATKNKILSVIGCIYYSAIMMVKKSLNSTDKSLPHIRKGSSTRNNNVILSIAKTKILQDDITSSGCILYNQLPSELKTISNVFAFKTELKSFLLARTKSLLKHSQFNERNFFL</sequence>
<dbReference type="InterPro" id="IPR032675">
    <property type="entry name" value="LRR_dom_sf"/>
</dbReference>
<dbReference type="EMBL" id="JADBJN010000004">
    <property type="protein sequence ID" value="KAG5667710.1"/>
    <property type="molecule type" value="Genomic_DNA"/>
</dbReference>
<evidence type="ECO:0000313" key="7">
    <source>
        <dbReference type="Proteomes" id="UP001107558"/>
    </source>
</evidence>
<keyword evidence="7" id="KW-1185">Reference proteome</keyword>
<name>A0A9J6BDU1_POLVA</name>
<evidence type="ECO:0000313" key="6">
    <source>
        <dbReference type="EMBL" id="KAG5667710.1"/>
    </source>
</evidence>
<dbReference type="SUPFAM" id="SSF52058">
    <property type="entry name" value="L domain-like"/>
    <property type="match status" value="1"/>
</dbReference>
<dbReference type="InterPro" id="IPR009003">
    <property type="entry name" value="Peptidase_S1_PA"/>
</dbReference>
<evidence type="ECO:0008006" key="8">
    <source>
        <dbReference type="Google" id="ProtNLM"/>
    </source>
</evidence>
<dbReference type="SUPFAM" id="SSF56672">
    <property type="entry name" value="DNA/RNA polymerases"/>
    <property type="match status" value="1"/>
</dbReference>
<comment type="caution">
    <text evidence="6">The sequence shown here is derived from an EMBL/GenBank/DDBJ whole genome shotgun (WGS) entry which is preliminary data.</text>
</comment>
<dbReference type="SMART" id="SM00355">
    <property type="entry name" value="ZnF_C2H2"/>
    <property type="match status" value="2"/>
</dbReference>
<dbReference type="OrthoDB" id="7763606at2759"/>
<evidence type="ECO:0000256" key="3">
    <source>
        <dbReference type="SAM" id="Phobius"/>
    </source>
</evidence>
<dbReference type="GO" id="GO:0071897">
    <property type="term" value="P:DNA biosynthetic process"/>
    <property type="evidence" value="ECO:0007669"/>
    <property type="project" value="UniProtKB-ARBA"/>
</dbReference>
<evidence type="ECO:0000256" key="1">
    <source>
        <dbReference type="PROSITE-ProRule" id="PRU00042"/>
    </source>
</evidence>
<reference evidence="6" key="1">
    <citation type="submission" date="2021-03" db="EMBL/GenBank/DDBJ databases">
        <title>Chromosome level genome of the anhydrobiotic midge Polypedilum vanderplanki.</title>
        <authorList>
            <person name="Yoshida Y."/>
            <person name="Kikawada T."/>
            <person name="Gusev O."/>
        </authorList>
    </citation>
    <scope>NUCLEOTIDE SEQUENCE</scope>
    <source>
        <strain evidence="6">NIAS01</strain>
        <tissue evidence="6">Whole body or cell culture</tissue>
    </source>
</reference>
<keyword evidence="3" id="KW-0812">Transmembrane</keyword>
<dbReference type="InterPro" id="IPR000477">
    <property type="entry name" value="RT_dom"/>
</dbReference>
<dbReference type="SUPFAM" id="SSF50494">
    <property type="entry name" value="Trypsin-like serine proteases"/>
    <property type="match status" value="1"/>
</dbReference>
<keyword evidence="1" id="KW-0862">Zinc</keyword>
<evidence type="ECO:0000256" key="2">
    <source>
        <dbReference type="SAM" id="MobiDB-lite"/>
    </source>
</evidence>
<feature type="region of interest" description="Disordered" evidence="2">
    <location>
        <begin position="385"/>
        <end position="404"/>
    </location>
</feature>
<keyword evidence="1" id="KW-0863">Zinc-finger</keyword>
<dbReference type="InterPro" id="IPR043502">
    <property type="entry name" value="DNA/RNA_pol_sf"/>
</dbReference>
<accession>A0A9J6BDU1</accession>
<protein>
    <recommendedName>
        <fullName evidence="8">Reverse transcriptase domain-containing protein</fullName>
    </recommendedName>
</protein>
<dbReference type="PROSITE" id="PS50878">
    <property type="entry name" value="RT_POL"/>
    <property type="match status" value="1"/>
</dbReference>
<dbReference type="GO" id="GO:0008270">
    <property type="term" value="F:zinc ion binding"/>
    <property type="evidence" value="ECO:0007669"/>
    <property type="project" value="UniProtKB-KW"/>
</dbReference>
<dbReference type="Gene3D" id="3.80.10.10">
    <property type="entry name" value="Ribonuclease Inhibitor"/>
    <property type="match status" value="2"/>
</dbReference>
<dbReference type="Gene3D" id="3.30.160.60">
    <property type="entry name" value="Classic Zinc Finger"/>
    <property type="match status" value="1"/>
</dbReference>
<gene>
    <name evidence="6" type="ORF">PVAND_015681</name>
</gene>
<dbReference type="Proteomes" id="UP001107558">
    <property type="component" value="Chromosome 4"/>
</dbReference>
<dbReference type="Pfam" id="PF00078">
    <property type="entry name" value="RVT_1"/>
    <property type="match status" value="1"/>
</dbReference>
<dbReference type="Gene3D" id="2.40.10.10">
    <property type="entry name" value="Trypsin-like serine proteases"/>
    <property type="match status" value="1"/>
</dbReference>
<feature type="compositionally biased region" description="Acidic residues" evidence="2">
    <location>
        <begin position="385"/>
        <end position="396"/>
    </location>
</feature>
<dbReference type="PROSITE" id="PS50157">
    <property type="entry name" value="ZINC_FINGER_C2H2_2"/>
    <property type="match status" value="1"/>
</dbReference>
<proteinExistence type="predicted"/>
<dbReference type="InterPro" id="IPR043504">
    <property type="entry name" value="Peptidase_S1_PA_chymotrypsin"/>
</dbReference>
<keyword evidence="3" id="KW-1133">Transmembrane helix</keyword>
<dbReference type="PANTHER" id="PTHR33332">
    <property type="entry name" value="REVERSE TRANSCRIPTASE DOMAIN-CONTAINING PROTEIN"/>
    <property type="match status" value="1"/>
</dbReference>
<evidence type="ECO:0000259" key="5">
    <source>
        <dbReference type="PROSITE" id="PS50878"/>
    </source>
</evidence>
<feature type="transmembrane region" description="Helical" evidence="3">
    <location>
        <begin position="909"/>
        <end position="932"/>
    </location>
</feature>
<organism evidence="6 7">
    <name type="scientific">Polypedilum vanderplanki</name>
    <name type="common">Sleeping chironomid midge</name>
    <dbReference type="NCBI Taxonomy" id="319348"/>
    <lineage>
        <taxon>Eukaryota</taxon>
        <taxon>Metazoa</taxon>
        <taxon>Ecdysozoa</taxon>
        <taxon>Arthropoda</taxon>
        <taxon>Hexapoda</taxon>
        <taxon>Insecta</taxon>
        <taxon>Pterygota</taxon>
        <taxon>Neoptera</taxon>
        <taxon>Endopterygota</taxon>
        <taxon>Diptera</taxon>
        <taxon>Nematocera</taxon>
        <taxon>Chironomoidea</taxon>
        <taxon>Chironomidae</taxon>
        <taxon>Chironominae</taxon>
        <taxon>Polypedilum</taxon>
        <taxon>Polypedilum</taxon>
    </lineage>
</organism>
<feature type="domain" description="C2H2-type" evidence="4">
    <location>
        <begin position="715"/>
        <end position="743"/>
    </location>
</feature>
<keyword evidence="3" id="KW-0472">Membrane</keyword>
<dbReference type="InterPro" id="IPR001611">
    <property type="entry name" value="Leu-rich_rpt"/>
</dbReference>
<feature type="domain" description="Reverse transcriptase" evidence="5">
    <location>
        <begin position="1182"/>
        <end position="1454"/>
    </location>
</feature>
<dbReference type="CDD" id="cd01650">
    <property type="entry name" value="RT_nLTR_like"/>
    <property type="match status" value="1"/>
</dbReference>
<dbReference type="Pfam" id="PF13855">
    <property type="entry name" value="LRR_8"/>
    <property type="match status" value="1"/>
</dbReference>